<feature type="compositionally biased region" description="Basic residues" evidence="1">
    <location>
        <begin position="11"/>
        <end position="25"/>
    </location>
</feature>
<accession>A0A8R7QQJ7</accession>
<dbReference type="EnsemblPlants" id="TuG1812G0600001365.01.T01">
    <property type="protein sequence ID" value="TuG1812G0600001365.01.T01.cds405201"/>
    <property type="gene ID" value="TuG1812G0600001365.01"/>
</dbReference>
<dbReference type="AlphaFoldDB" id="A0A8R7QQJ7"/>
<evidence type="ECO:0000313" key="2">
    <source>
        <dbReference type="EnsemblPlants" id="TuG1812G0600001365.01.T01.cds405201"/>
    </source>
</evidence>
<reference evidence="2" key="3">
    <citation type="submission" date="2022-06" db="UniProtKB">
        <authorList>
            <consortium name="EnsemblPlants"/>
        </authorList>
    </citation>
    <scope>IDENTIFICATION</scope>
</reference>
<evidence type="ECO:0000256" key="1">
    <source>
        <dbReference type="SAM" id="MobiDB-lite"/>
    </source>
</evidence>
<reference evidence="2" key="2">
    <citation type="submission" date="2018-03" db="EMBL/GenBank/DDBJ databases">
        <title>The Triticum urartu genome reveals the dynamic nature of wheat genome evolution.</title>
        <authorList>
            <person name="Ling H."/>
            <person name="Ma B."/>
            <person name="Shi X."/>
            <person name="Liu H."/>
            <person name="Dong L."/>
            <person name="Sun H."/>
            <person name="Cao Y."/>
            <person name="Gao Q."/>
            <person name="Zheng S."/>
            <person name="Li Y."/>
            <person name="Yu Y."/>
            <person name="Du H."/>
            <person name="Qi M."/>
            <person name="Li Y."/>
            <person name="Yu H."/>
            <person name="Cui Y."/>
            <person name="Wang N."/>
            <person name="Chen C."/>
            <person name="Wu H."/>
            <person name="Zhao Y."/>
            <person name="Zhang J."/>
            <person name="Li Y."/>
            <person name="Zhou W."/>
            <person name="Zhang B."/>
            <person name="Hu W."/>
            <person name="Eijk M."/>
            <person name="Tang J."/>
            <person name="Witsenboer H."/>
            <person name="Zhao S."/>
            <person name="Li Z."/>
            <person name="Zhang A."/>
            <person name="Wang D."/>
            <person name="Liang C."/>
        </authorList>
    </citation>
    <scope>NUCLEOTIDE SEQUENCE [LARGE SCALE GENOMIC DNA]</scope>
    <source>
        <strain evidence="2">cv. G1812</strain>
    </source>
</reference>
<organism evidence="2 3">
    <name type="scientific">Triticum urartu</name>
    <name type="common">Red wild einkorn</name>
    <name type="synonym">Crithodium urartu</name>
    <dbReference type="NCBI Taxonomy" id="4572"/>
    <lineage>
        <taxon>Eukaryota</taxon>
        <taxon>Viridiplantae</taxon>
        <taxon>Streptophyta</taxon>
        <taxon>Embryophyta</taxon>
        <taxon>Tracheophyta</taxon>
        <taxon>Spermatophyta</taxon>
        <taxon>Magnoliopsida</taxon>
        <taxon>Liliopsida</taxon>
        <taxon>Poales</taxon>
        <taxon>Poaceae</taxon>
        <taxon>BOP clade</taxon>
        <taxon>Pooideae</taxon>
        <taxon>Triticodae</taxon>
        <taxon>Triticeae</taxon>
        <taxon>Triticinae</taxon>
        <taxon>Triticum</taxon>
    </lineage>
</organism>
<sequence length="25" mass="2971">MFLDYTPDMSRKHKHLVSSVSRKHA</sequence>
<name>A0A8R7QQJ7_TRIUA</name>
<protein>
    <submittedName>
        <fullName evidence="2">Uncharacterized protein</fullName>
    </submittedName>
</protein>
<dbReference type="Gramene" id="TuG1812G0600001365.01.T01">
    <property type="protein sequence ID" value="TuG1812G0600001365.01.T01.cds405201"/>
    <property type="gene ID" value="TuG1812G0600001365.01"/>
</dbReference>
<reference evidence="3" key="1">
    <citation type="journal article" date="2013" name="Nature">
        <title>Draft genome of the wheat A-genome progenitor Triticum urartu.</title>
        <authorList>
            <person name="Ling H.Q."/>
            <person name="Zhao S."/>
            <person name="Liu D."/>
            <person name="Wang J."/>
            <person name="Sun H."/>
            <person name="Zhang C."/>
            <person name="Fan H."/>
            <person name="Li D."/>
            <person name="Dong L."/>
            <person name="Tao Y."/>
            <person name="Gao C."/>
            <person name="Wu H."/>
            <person name="Li Y."/>
            <person name="Cui Y."/>
            <person name="Guo X."/>
            <person name="Zheng S."/>
            <person name="Wang B."/>
            <person name="Yu K."/>
            <person name="Liang Q."/>
            <person name="Yang W."/>
            <person name="Lou X."/>
            <person name="Chen J."/>
            <person name="Feng M."/>
            <person name="Jian J."/>
            <person name="Zhang X."/>
            <person name="Luo G."/>
            <person name="Jiang Y."/>
            <person name="Liu J."/>
            <person name="Wang Z."/>
            <person name="Sha Y."/>
            <person name="Zhang B."/>
            <person name="Wu H."/>
            <person name="Tang D."/>
            <person name="Shen Q."/>
            <person name="Xue P."/>
            <person name="Zou S."/>
            <person name="Wang X."/>
            <person name="Liu X."/>
            <person name="Wang F."/>
            <person name="Yang Y."/>
            <person name="An X."/>
            <person name="Dong Z."/>
            <person name="Zhang K."/>
            <person name="Zhang X."/>
            <person name="Luo M.C."/>
            <person name="Dvorak J."/>
            <person name="Tong Y."/>
            <person name="Wang J."/>
            <person name="Yang H."/>
            <person name="Li Z."/>
            <person name="Wang D."/>
            <person name="Zhang A."/>
            <person name="Wang J."/>
        </authorList>
    </citation>
    <scope>NUCLEOTIDE SEQUENCE</scope>
    <source>
        <strain evidence="3">cv. G1812</strain>
    </source>
</reference>
<evidence type="ECO:0000313" key="3">
    <source>
        <dbReference type="Proteomes" id="UP000015106"/>
    </source>
</evidence>
<proteinExistence type="predicted"/>
<feature type="region of interest" description="Disordered" evidence="1">
    <location>
        <begin position="1"/>
        <end position="25"/>
    </location>
</feature>
<dbReference type="Proteomes" id="UP000015106">
    <property type="component" value="Chromosome 6"/>
</dbReference>
<keyword evidence="3" id="KW-1185">Reference proteome</keyword>